<keyword evidence="1" id="KW-1133">Transmembrane helix</keyword>
<organism evidence="2">
    <name type="scientific">viral metagenome</name>
    <dbReference type="NCBI Taxonomy" id="1070528"/>
    <lineage>
        <taxon>unclassified sequences</taxon>
        <taxon>metagenomes</taxon>
        <taxon>organismal metagenomes</taxon>
    </lineage>
</organism>
<protein>
    <submittedName>
        <fullName evidence="2">Uncharacterized protein</fullName>
    </submittedName>
</protein>
<keyword evidence="1" id="KW-0812">Transmembrane</keyword>
<evidence type="ECO:0000256" key="1">
    <source>
        <dbReference type="SAM" id="Phobius"/>
    </source>
</evidence>
<dbReference type="EMBL" id="MN738956">
    <property type="protein sequence ID" value="QHT32961.1"/>
    <property type="molecule type" value="Genomic_DNA"/>
</dbReference>
<evidence type="ECO:0000313" key="2">
    <source>
        <dbReference type="EMBL" id="QHT32961.1"/>
    </source>
</evidence>
<name>A0A6C0EW77_9ZZZZ</name>
<feature type="transmembrane region" description="Helical" evidence="1">
    <location>
        <begin position="207"/>
        <end position="227"/>
    </location>
</feature>
<reference evidence="2" key="1">
    <citation type="journal article" date="2020" name="Nature">
        <title>Giant virus diversity and host interactions through global metagenomics.</title>
        <authorList>
            <person name="Schulz F."/>
            <person name="Roux S."/>
            <person name="Paez-Espino D."/>
            <person name="Jungbluth S."/>
            <person name="Walsh D.A."/>
            <person name="Denef V.J."/>
            <person name="McMahon K.D."/>
            <person name="Konstantinidis K.T."/>
            <person name="Eloe-Fadrosh E.A."/>
            <person name="Kyrpides N.C."/>
            <person name="Woyke T."/>
        </authorList>
    </citation>
    <scope>NUCLEOTIDE SEQUENCE</scope>
    <source>
        <strain evidence="2">GVMAG-M-3300009161-34</strain>
    </source>
</reference>
<accession>A0A6C0EW77</accession>
<sequence>MPSSIRIGETELSFVKENVYKIETSKLILDSITDNMEQRNIDVNISIHTSTSVKKREHSHSHSHAHAHGNIEAQIKASSVMPLTKFLLKKENKHGVSFDIILHFIGNIGNQLTFLKNQGFSIPFFSLEDIIVIDEIVFAFVNNDKVFKMESDSMSRQSNTITIDYPILYDAHTSFIPPNIGFRDSHRSEHSEHSEHSSRDHEMKLPIHIHFSAAFYSLAQICVYVFLRKKIKTEEDYEKEASPFIYTSLYWCLKRCLDKDENRRILLYV</sequence>
<proteinExistence type="predicted"/>
<keyword evidence="1" id="KW-0472">Membrane</keyword>
<dbReference type="AlphaFoldDB" id="A0A6C0EW77"/>